<proteinExistence type="predicted"/>
<feature type="region of interest" description="Disordered" evidence="1">
    <location>
        <begin position="1"/>
        <end position="86"/>
    </location>
</feature>
<sequence>MQKKTQKGKGGSPECNEVTRDSWVNTRSPGSNERSAGVKPWKPSPGTGASTDTCGQLGPLMGKDDTDSLAQSCKEEEKKAQQNKER</sequence>
<feature type="compositionally biased region" description="Polar residues" evidence="1">
    <location>
        <begin position="22"/>
        <end position="34"/>
    </location>
</feature>
<dbReference type="AlphaFoldDB" id="A0AAV4NJH1"/>
<evidence type="ECO:0000313" key="2">
    <source>
        <dbReference type="EMBL" id="GIX84952.1"/>
    </source>
</evidence>
<name>A0AAV4NJH1_9ARAC</name>
<accession>A0AAV4NJH1</accession>
<comment type="caution">
    <text evidence="2">The sequence shown here is derived from an EMBL/GenBank/DDBJ whole genome shotgun (WGS) entry which is preliminary data.</text>
</comment>
<organism evidence="2 3">
    <name type="scientific">Caerostris darwini</name>
    <dbReference type="NCBI Taxonomy" id="1538125"/>
    <lineage>
        <taxon>Eukaryota</taxon>
        <taxon>Metazoa</taxon>
        <taxon>Ecdysozoa</taxon>
        <taxon>Arthropoda</taxon>
        <taxon>Chelicerata</taxon>
        <taxon>Arachnida</taxon>
        <taxon>Araneae</taxon>
        <taxon>Araneomorphae</taxon>
        <taxon>Entelegynae</taxon>
        <taxon>Araneoidea</taxon>
        <taxon>Araneidae</taxon>
        <taxon>Caerostris</taxon>
    </lineage>
</organism>
<evidence type="ECO:0008006" key="4">
    <source>
        <dbReference type="Google" id="ProtNLM"/>
    </source>
</evidence>
<protein>
    <recommendedName>
        <fullName evidence="4">Prolactin receptor</fullName>
    </recommendedName>
</protein>
<dbReference type="Proteomes" id="UP001054837">
    <property type="component" value="Unassembled WGS sequence"/>
</dbReference>
<gene>
    <name evidence="2" type="ORF">CDAR_304571</name>
</gene>
<reference evidence="2 3" key="1">
    <citation type="submission" date="2021-06" db="EMBL/GenBank/DDBJ databases">
        <title>Caerostris darwini draft genome.</title>
        <authorList>
            <person name="Kono N."/>
            <person name="Arakawa K."/>
        </authorList>
    </citation>
    <scope>NUCLEOTIDE SEQUENCE [LARGE SCALE GENOMIC DNA]</scope>
</reference>
<evidence type="ECO:0000256" key="1">
    <source>
        <dbReference type="SAM" id="MobiDB-lite"/>
    </source>
</evidence>
<evidence type="ECO:0000313" key="3">
    <source>
        <dbReference type="Proteomes" id="UP001054837"/>
    </source>
</evidence>
<keyword evidence="3" id="KW-1185">Reference proteome</keyword>
<dbReference type="EMBL" id="BPLQ01001749">
    <property type="protein sequence ID" value="GIX84952.1"/>
    <property type="molecule type" value="Genomic_DNA"/>
</dbReference>
<feature type="compositionally biased region" description="Basic and acidic residues" evidence="1">
    <location>
        <begin position="73"/>
        <end position="86"/>
    </location>
</feature>